<evidence type="ECO:0000313" key="4">
    <source>
        <dbReference type="Proteomes" id="UP000603200"/>
    </source>
</evidence>
<reference evidence="3 4" key="1">
    <citation type="submission" date="2021-01" db="EMBL/GenBank/DDBJ databases">
        <title>Whole genome shotgun sequence of Actinoplanes humidus NBRC 14915.</title>
        <authorList>
            <person name="Komaki H."/>
            <person name="Tamura T."/>
        </authorList>
    </citation>
    <scope>NUCLEOTIDE SEQUENCE [LARGE SCALE GENOMIC DNA]</scope>
    <source>
        <strain evidence="3 4">NBRC 14915</strain>
    </source>
</reference>
<feature type="transmembrane region" description="Helical" evidence="2">
    <location>
        <begin position="121"/>
        <end position="141"/>
    </location>
</feature>
<proteinExistence type="predicted"/>
<feature type="region of interest" description="Disordered" evidence="1">
    <location>
        <begin position="143"/>
        <end position="191"/>
    </location>
</feature>
<name>A0ABQ3ZFL8_9ACTN</name>
<comment type="caution">
    <text evidence="3">The sequence shown here is derived from an EMBL/GenBank/DDBJ whole genome shotgun (WGS) entry which is preliminary data.</text>
</comment>
<dbReference type="Proteomes" id="UP000603200">
    <property type="component" value="Unassembled WGS sequence"/>
</dbReference>
<dbReference type="Gene3D" id="2.60.120.260">
    <property type="entry name" value="Galactose-binding domain-like"/>
    <property type="match status" value="1"/>
</dbReference>
<keyword evidence="4" id="KW-1185">Reference proteome</keyword>
<feature type="compositionally biased region" description="Pro residues" evidence="1">
    <location>
        <begin position="103"/>
        <end position="114"/>
    </location>
</feature>
<dbReference type="RefSeq" id="WP_203834625.1">
    <property type="nucleotide sequence ID" value="NZ_BAAATV010000001.1"/>
</dbReference>
<evidence type="ECO:0000256" key="2">
    <source>
        <dbReference type="SAM" id="Phobius"/>
    </source>
</evidence>
<evidence type="ECO:0000313" key="3">
    <source>
        <dbReference type="EMBL" id="GIE17322.1"/>
    </source>
</evidence>
<dbReference type="EMBL" id="BOMN01000007">
    <property type="protein sequence ID" value="GIE17322.1"/>
    <property type="molecule type" value="Genomic_DNA"/>
</dbReference>
<keyword evidence="2" id="KW-0812">Transmembrane</keyword>
<evidence type="ECO:0008006" key="5">
    <source>
        <dbReference type="Google" id="ProtNLM"/>
    </source>
</evidence>
<gene>
    <name evidence="3" type="ORF">Ahu01nite_004240</name>
</gene>
<feature type="region of interest" description="Disordered" evidence="1">
    <location>
        <begin position="93"/>
        <end position="115"/>
    </location>
</feature>
<sequence length="335" mass="36985">MTEKTGAGPVADFCFEMGELQRRSGRSSSSLARELNLSRSHLYTIVQGKVRRPPDWSRVVEPFVRACGADREEIIQWRKRHDVLVQVVEQLHRERRRDEQPDPEPAPEPAPVPTPRLTRKLALVTALMVALVAAGGAGAWLSGRDQAKGSPPQGQLKNSPPEGTEGLSIGAAGIRPATSPCVQDAPPGPTDLMEVRHEHPKGYLKANDWWASDGRVNVYPYALHEFVAQVPTGTKHNFNMIVLRGCLPMVAGKHYKLSFTVQSDVAATVRVRVQQPAETATVYFFTRDVRVGPEARSQNFEFTAETTTRLGELQFQVGGQPHDFQLRVSDVTLVG</sequence>
<organism evidence="3 4">
    <name type="scientific">Winogradskya humida</name>
    <dbReference type="NCBI Taxonomy" id="113566"/>
    <lineage>
        <taxon>Bacteria</taxon>
        <taxon>Bacillati</taxon>
        <taxon>Actinomycetota</taxon>
        <taxon>Actinomycetes</taxon>
        <taxon>Micromonosporales</taxon>
        <taxon>Micromonosporaceae</taxon>
        <taxon>Winogradskya</taxon>
    </lineage>
</organism>
<protein>
    <recommendedName>
        <fullName evidence="5">Helix-turn-helix protein</fullName>
    </recommendedName>
</protein>
<keyword evidence="2" id="KW-1133">Transmembrane helix</keyword>
<keyword evidence="2" id="KW-0472">Membrane</keyword>
<dbReference type="SUPFAM" id="SSF49785">
    <property type="entry name" value="Galactose-binding domain-like"/>
    <property type="match status" value="1"/>
</dbReference>
<dbReference type="Pfam" id="PF13560">
    <property type="entry name" value="HTH_31"/>
    <property type="match status" value="1"/>
</dbReference>
<accession>A0ABQ3ZFL8</accession>
<evidence type="ECO:0000256" key="1">
    <source>
        <dbReference type="SAM" id="MobiDB-lite"/>
    </source>
</evidence>
<dbReference type="InterPro" id="IPR008979">
    <property type="entry name" value="Galactose-bd-like_sf"/>
</dbReference>